<name>A0ACC2P8J8_9HYME</name>
<gene>
    <name evidence="1" type="ORF">QAD02_014968</name>
</gene>
<dbReference type="EMBL" id="CM056742">
    <property type="protein sequence ID" value="KAJ8679181.1"/>
    <property type="molecule type" value="Genomic_DNA"/>
</dbReference>
<keyword evidence="2" id="KW-1185">Reference proteome</keyword>
<organism evidence="1 2">
    <name type="scientific">Eretmocerus hayati</name>
    <dbReference type="NCBI Taxonomy" id="131215"/>
    <lineage>
        <taxon>Eukaryota</taxon>
        <taxon>Metazoa</taxon>
        <taxon>Ecdysozoa</taxon>
        <taxon>Arthropoda</taxon>
        <taxon>Hexapoda</taxon>
        <taxon>Insecta</taxon>
        <taxon>Pterygota</taxon>
        <taxon>Neoptera</taxon>
        <taxon>Endopterygota</taxon>
        <taxon>Hymenoptera</taxon>
        <taxon>Apocrita</taxon>
        <taxon>Proctotrupomorpha</taxon>
        <taxon>Chalcidoidea</taxon>
        <taxon>Aphelinidae</taxon>
        <taxon>Aphelininae</taxon>
        <taxon>Eretmocerus</taxon>
    </lineage>
</organism>
<dbReference type="Proteomes" id="UP001239111">
    <property type="component" value="Chromosome 2"/>
</dbReference>
<reference evidence="1" key="1">
    <citation type="submission" date="2023-04" db="EMBL/GenBank/DDBJ databases">
        <title>A chromosome-level genome assembly of the parasitoid wasp Eretmocerus hayati.</title>
        <authorList>
            <person name="Zhong Y."/>
            <person name="Liu S."/>
            <person name="Liu Y."/>
        </authorList>
    </citation>
    <scope>NUCLEOTIDE SEQUENCE</scope>
    <source>
        <strain evidence="1">ZJU_SS_LIU_2023</strain>
    </source>
</reference>
<evidence type="ECO:0000313" key="2">
    <source>
        <dbReference type="Proteomes" id="UP001239111"/>
    </source>
</evidence>
<protein>
    <submittedName>
        <fullName evidence="1">Uncharacterized protein</fullName>
    </submittedName>
</protein>
<sequence length="692" mass="82218">MELLDRMNLEIPFTRDGEDFDKVNHTLLKRKAKDKCKLWDVISNINIWLKSSKNNMESREEELIGKLPEQQIAVFTSIMDDLQRRCKKNPYAEIMRNMKRKKNDLQGCGEEADKIEVSQDSHRSSNQMQTSEIRECFRLFLLVAIKDECIGNSRNKKKILREFYKLITAARSETFTIRKLIESIEISSIPWLTSINDEQLKYILIAKFMKILFIYFVAIMFFDFHVTFLKEEKIFIFNDDWSKLRKTFVQRKNYVSAWMSMGPADEGVKNKLLFFPKGDTLRPIVRHKYEVGEKDRLNQVSSVLSYLYKKNFNSKMNSFSVEQWKTVKQDKSMQGGSVYMISSDICDAYGSILPHKLFKLLTKLMEDLPNVLILKEFWTSQGIRYEVVEPENVSKFVKKKHKKIEKKDVINAIKSFLFNTEIKVNNKKYQLWKGIAQGLKLSARLCDIYYADMRKKHFSFCDDHGYYFTYVDDSLYICNNLDYAVRYLEKTYKGIPEYNCWFKKEKLQYNFTHESIKVGKVLNKIEYLGWRIDAQTLEVEPKFSPSRYSTKVNYSSVEIQLKNFSSLKLSRVTLDKSMNSREKILDNIVLFASKNAARYFVIANSLTQSHLELFSKIIPRINYYIWKKIVKFTSWNLDEQKSHKRYVFYVMWKTFYDIFKHKHDRFGAVICQSQKMMKFWHENRRARAIPAS</sequence>
<proteinExistence type="predicted"/>
<comment type="caution">
    <text evidence="1">The sequence shown here is derived from an EMBL/GenBank/DDBJ whole genome shotgun (WGS) entry which is preliminary data.</text>
</comment>
<accession>A0ACC2P8J8</accession>
<evidence type="ECO:0000313" key="1">
    <source>
        <dbReference type="EMBL" id="KAJ8679181.1"/>
    </source>
</evidence>